<feature type="compositionally biased region" description="Basic and acidic residues" evidence="1">
    <location>
        <begin position="36"/>
        <end position="49"/>
    </location>
</feature>
<evidence type="ECO:0000313" key="2">
    <source>
        <dbReference type="EMBL" id="MBO8192119.1"/>
    </source>
</evidence>
<proteinExistence type="predicted"/>
<evidence type="ECO:0000313" key="3">
    <source>
        <dbReference type="Proteomes" id="UP001519064"/>
    </source>
</evidence>
<sequence>MTSIESELLKAPTPARRTESERRRRQALADAGGFVHVRDSDRVRPQQPC</sequence>
<feature type="region of interest" description="Disordered" evidence="1">
    <location>
        <begin position="1"/>
        <end position="49"/>
    </location>
</feature>
<name>A0ABS3X9U1_9ACTN</name>
<evidence type="ECO:0000256" key="1">
    <source>
        <dbReference type="SAM" id="MobiDB-lite"/>
    </source>
</evidence>
<gene>
    <name evidence="2" type="ORF">ITI46_10640</name>
</gene>
<dbReference type="EMBL" id="JADKMA010000040">
    <property type="protein sequence ID" value="MBO8192119.1"/>
    <property type="molecule type" value="Genomic_DNA"/>
</dbReference>
<dbReference type="Proteomes" id="UP001519064">
    <property type="component" value="Unassembled WGS sequence"/>
</dbReference>
<comment type="caution">
    <text evidence="2">The sequence shown here is derived from an EMBL/GenBank/DDBJ whole genome shotgun (WGS) entry which is preliminary data.</text>
</comment>
<accession>A0ABS3X9U1</accession>
<keyword evidence="3" id="KW-1185">Reference proteome</keyword>
<organism evidence="2 3">
    <name type="scientific">Streptomyces oryzae</name>
    <dbReference type="NCBI Taxonomy" id="1434886"/>
    <lineage>
        <taxon>Bacteria</taxon>
        <taxon>Bacillati</taxon>
        <taxon>Actinomycetota</taxon>
        <taxon>Actinomycetes</taxon>
        <taxon>Kitasatosporales</taxon>
        <taxon>Streptomycetaceae</taxon>
        <taxon>Streptomyces</taxon>
    </lineage>
</organism>
<protein>
    <submittedName>
        <fullName evidence="2">Uncharacterized protein</fullName>
    </submittedName>
</protein>
<reference evidence="2 3" key="1">
    <citation type="submission" date="2020-11" db="EMBL/GenBank/DDBJ databases">
        <title>Streptomyces spirodelae sp. nov., isolated from duckweed.</title>
        <authorList>
            <person name="Saimee Y."/>
            <person name="Duangmal K."/>
        </authorList>
    </citation>
    <scope>NUCLEOTIDE SEQUENCE [LARGE SCALE GENOMIC DNA]</scope>
    <source>
        <strain evidence="2 3">S16-07</strain>
    </source>
</reference>